<organism evidence="1 2">
    <name type="scientific">Cetraspora pellucida</name>
    <dbReference type="NCBI Taxonomy" id="1433469"/>
    <lineage>
        <taxon>Eukaryota</taxon>
        <taxon>Fungi</taxon>
        <taxon>Fungi incertae sedis</taxon>
        <taxon>Mucoromycota</taxon>
        <taxon>Glomeromycotina</taxon>
        <taxon>Glomeromycetes</taxon>
        <taxon>Diversisporales</taxon>
        <taxon>Gigasporaceae</taxon>
        <taxon>Cetraspora</taxon>
    </lineage>
</organism>
<dbReference type="OrthoDB" id="2499658at2759"/>
<proteinExistence type="predicted"/>
<name>A0A9N9DYQ4_9GLOM</name>
<comment type="caution">
    <text evidence="1">The sequence shown here is derived from an EMBL/GenBank/DDBJ whole genome shotgun (WGS) entry which is preliminary data.</text>
</comment>
<evidence type="ECO:0000313" key="2">
    <source>
        <dbReference type="Proteomes" id="UP000789759"/>
    </source>
</evidence>
<dbReference type="EMBL" id="CAJVQA010007214">
    <property type="protein sequence ID" value="CAG8653345.1"/>
    <property type="molecule type" value="Genomic_DNA"/>
</dbReference>
<keyword evidence="2" id="KW-1185">Reference proteome</keyword>
<feature type="non-terminal residue" evidence="1">
    <location>
        <position position="216"/>
    </location>
</feature>
<gene>
    <name evidence="1" type="ORF">CPELLU_LOCUS9446</name>
</gene>
<dbReference type="AlphaFoldDB" id="A0A9N9DYQ4"/>
<protein>
    <submittedName>
        <fullName evidence="1">8340_t:CDS:1</fullName>
    </submittedName>
</protein>
<sequence length="216" mass="25139">QKFTAEVICELLTIWPDVYIINDCPKHPKSQELAHAMPLCCYKLPKNWFKASELQDNFNQQEIVELLLGAAALNIEGLDEEIMYKKLDEIRDEMIDKEFDKRFEELDETFNNMMKEILENRASKWLPEESALVELSENETFSKSLLENDCESLLENNHESLLESDYKSLLESELEIHPSKRHKTSVLTAFTLNTNIQHMKFIEASLQSLLNNNAII</sequence>
<reference evidence="1" key="1">
    <citation type="submission" date="2021-06" db="EMBL/GenBank/DDBJ databases">
        <authorList>
            <person name="Kallberg Y."/>
            <person name="Tangrot J."/>
            <person name="Rosling A."/>
        </authorList>
    </citation>
    <scope>NUCLEOTIDE SEQUENCE</scope>
    <source>
        <strain evidence="1">FL966</strain>
    </source>
</reference>
<dbReference type="Proteomes" id="UP000789759">
    <property type="component" value="Unassembled WGS sequence"/>
</dbReference>
<evidence type="ECO:0000313" key="1">
    <source>
        <dbReference type="EMBL" id="CAG8653345.1"/>
    </source>
</evidence>
<accession>A0A9N9DYQ4</accession>